<dbReference type="EMBL" id="LNZH02000212">
    <property type="protein sequence ID" value="OCB85046.1"/>
    <property type="molecule type" value="Genomic_DNA"/>
</dbReference>
<dbReference type="OrthoDB" id="3251887at2759"/>
<reference evidence="1" key="1">
    <citation type="submission" date="2016-06" db="EMBL/GenBank/DDBJ databases">
        <title>Draft Genome sequence of the fungus Inonotus baumii.</title>
        <authorList>
            <person name="Zhu H."/>
            <person name="Lin W."/>
        </authorList>
    </citation>
    <scope>NUCLEOTIDE SEQUENCE</scope>
    <source>
        <strain evidence="1">821</strain>
    </source>
</reference>
<comment type="caution">
    <text evidence="1">The sequence shown here is derived from an EMBL/GenBank/DDBJ whole genome shotgun (WGS) entry which is preliminary data.</text>
</comment>
<protein>
    <submittedName>
        <fullName evidence="1">Uncharacterized protein</fullName>
    </submittedName>
</protein>
<evidence type="ECO:0000313" key="1">
    <source>
        <dbReference type="EMBL" id="OCB85046.1"/>
    </source>
</evidence>
<organism evidence="1 2">
    <name type="scientific">Sanghuangporus baumii</name>
    <name type="common">Phellinus baumii</name>
    <dbReference type="NCBI Taxonomy" id="108892"/>
    <lineage>
        <taxon>Eukaryota</taxon>
        <taxon>Fungi</taxon>
        <taxon>Dikarya</taxon>
        <taxon>Basidiomycota</taxon>
        <taxon>Agaricomycotina</taxon>
        <taxon>Agaricomycetes</taxon>
        <taxon>Hymenochaetales</taxon>
        <taxon>Hymenochaetaceae</taxon>
        <taxon>Sanghuangporus</taxon>
    </lineage>
</organism>
<keyword evidence="2" id="KW-1185">Reference proteome</keyword>
<name>A0A9Q5HS79_SANBA</name>
<gene>
    <name evidence="1" type="ORF">A7U60_g8003</name>
</gene>
<accession>A0A9Q5HS79</accession>
<proteinExistence type="predicted"/>
<dbReference type="Proteomes" id="UP000757232">
    <property type="component" value="Unassembled WGS sequence"/>
</dbReference>
<evidence type="ECO:0000313" key="2">
    <source>
        <dbReference type="Proteomes" id="UP000757232"/>
    </source>
</evidence>
<sequence>MTYGLILLGLALALYKAAEYWKLSSGFKGFHLVRVLVQDQVIYFGFVIFCSGCRIVDISINEISPFAGDVLSAVGSPTLLCILGGQLLINLKEAGERGANGGTNYTPESVSEIDFGANGAIDEKVSEQEGSV</sequence>
<dbReference type="AlphaFoldDB" id="A0A9Q5HS79"/>